<organism evidence="9 10">
    <name type="scientific">Basidiobolus ranarum</name>
    <dbReference type="NCBI Taxonomy" id="34480"/>
    <lineage>
        <taxon>Eukaryota</taxon>
        <taxon>Fungi</taxon>
        <taxon>Fungi incertae sedis</taxon>
        <taxon>Zoopagomycota</taxon>
        <taxon>Entomophthoromycotina</taxon>
        <taxon>Basidiobolomycetes</taxon>
        <taxon>Basidiobolales</taxon>
        <taxon>Basidiobolaceae</taxon>
        <taxon>Basidiobolus</taxon>
    </lineage>
</organism>
<accession>A0ABR2WHR1</accession>
<sequence>MDKVQIPKTDNDGTVVKEDTTQKTEGKEFTATSNNGKASLSCANCATNTTPLWRRDEAGATICNACGLYFKLHGVHRPVSMKKSVIKRRKRTSNSVSRSNERSNGNTGSSNGRTKQHGLPNSTLESHTYDFSRLFTFKHHGPLAESNRLLNRLEPYQDGMISKLPREPFNSLIPGEKRSLSFSAGGVGGKHRRVSDSQVDPRPWSTSPLPERIQPSPVFSSYSLPSPTHVSSIRDSLSMSPRRLSEERNIFMPPVINSESAIRHLPSLPPINLTRKNSLIKQGDLDLPPISEFGPSVLSSTYLNTSNNHSGSSHLNIQREISPLKSILEHSSAHINDSIAKSFPRNPTKLTAYHLHTGLSNQGVGIFSDPVLHSLTSKSMRNGESKIESTSMLAPIQNLF</sequence>
<evidence type="ECO:0000256" key="7">
    <source>
        <dbReference type="SAM" id="MobiDB-lite"/>
    </source>
</evidence>
<dbReference type="Gene3D" id="3.30.50.10">
    <property type="entry name" value="Erythroid Transcription Factor GATA-1, subunit A"/>
    <property type="match status" value="1"/>
</dbReference>
<dbReference type="PRINTS" id="PR00619">
    <property type="entry name" value="GATAZNFINGER"/>
</dbReference>
<feature type="region of interest" description="Disordered" evidence="7">
    <location>
        <begin position="1"/>
        <end position="33"/>
    </location>
</feature>
<evidence type="ECO:0000256" key="3">
    <source>
        <dbReference type="ARBA" id="ARBA00022771"/>
    </source>
</evidence>
<dbReference type="InterPro" id="IPR013088">
    <property type="entry name" value="Znf_NHR/GATA"/>
</dbReference>
<name>A0ABR2WHR1_9FUNG</name>
<evidence type="ECO:0000256" key="2">
    <source>
        <dbReference type="ARBA" id="ARBA00022723"/>
    </source>
</evidence>
<evidence type="ECO:0000256" key="1">
    <source>
        <dbReference type="ARBA" id="ARBA00004123"/>
    </source>
</evidence>
<keyword evidence="2" id="KW-0479">Metal-binding</keyword>
<dbReference type="SMART" id="SM00401">
    <property type="entry name" value="ZnF_GATA"/>
    <property type="match status" value="1"/>
</dbReference>
<comment type="caution">
    <text evidence="9">The sequence shown here is derived from an EMBL/GenBank/DDBJ whole genome shotgun (WGS) entry which is preliminary data.</text>
</comment>
<protein>
    <submittedName>
        <fullName evidence="9">GATA type transcriptional activator of nitrogen-regulated proteins</fullName>
    </submittedName>
</protein>
<evidence type="ECO:0000256" key="4">
    <source>
        <dbReference type="ARBA" id="ARBA00022833"/>
    </source>
</evidence>
<reference evidence="9 10" key="1">
    <citation type="submission" date="2023-04" db="EMBL/GenBank/DDBJ databases">
        <title>Genome of Basidiobolus ranarum AG-B5.</title>
        <authorList>
            <person name="Stajich J.E."/>
            <person name="Carter-House D."/>
            <person name="Gryganskyi A."/>
        </authorList>
    </citation>
    <scope>NUCLEOTIDE SEQUENCE [LARGE SCALE GENOMIC DNA]</scope>
    <source>
        <strain evidence="9 10">AG-B5</strain>
    </source>
</reference>
<dbReference type="EMBL" id="JASJQH010001598">
    <property type="protein sequence ID" value="KAK9761055.1"/>
    <property type="molecule type" value="Genomic_DNA"/>
</dbReference>
<dbReference type="Pfam" id="PF00320">
    <property type="entry name" value="GATA"/>
    <property type="match status" value="1"/>
</dbReference>
<feature type="compositionally biased region" description="Basic residues" evidence="7">
    <location>
        <begin position="81"/>
        <end position="92"/>
    </location>
</feature>
<feature type="compositionally biased region" description="Low complexity" evidence="7">
    <location>
        <begin position="93"/>
        <end position="104"/>
    </location>
</feature>
<proteinExistence type="predicted"/>
<dbReference type="PANTHER" id="PTHR10071:SF281">
    <property type="entry name" value="BOX A-BINDING FACTOR-RELATED"/>
    <property type="match status" value="1"/>
</dbReference>
<feature type="region of interest" description="Disordered" evidence="7">
    <location>
        <begin position="81"/>
        <end position="123"/>
    </location>
</feature>
<dbReference type="PROSITE" id="PS00344">
    <property type="entry name" value="GATA_ZN_FINGER_1"/>
    <property type="match status" value="1"/>
</dbReference>
<dbReference type="CDD" id="cd00202">
    <property type="entry name" value="ZnF_GATA"/>
    <property type="match status" value="1"/>
</dbReference>
<evidence type="ECO:0000313" key="9">
    <source>
        <dbReference type="EMBL" id="KAK9761055.1"/>
    </source>
</evidence>
<keyword evidence="10" id="KW-1185">Reference proteome</keyword>
<evidence type="ECO:0000259" key="8">
    <source>
        <dbReference type="PROSITE" id="PS50114"/>
    </source>
</evidence>
<dbReference type="SUPFAM" id="SSF57716">
    <property type="entry name" value="Glucocorticoid receptor-like (DNA-binding domain)"/>
    <property type="match status" value="1"/>
</dbReference>
<feature type="compositionally biased region" description="Polar residues" evidence="7">
    <location>
        <begin position="105"/>
        <end position="123"/>
    </location>
</feature>
<evidence type="ECO:0000256" key="6">
    <source>
        <dbReference type="PROSITE-ProRule" id="PRU00094"/>
    </source>
</evidence>
<evidence type="ECO:0000313" key="10">
    <source>
        <dbReference type="Proteomes" id="UP001479436"/>
    </source>
</evidence>
<feature type="region of interest" description="Disordered" evidence="7">
    <location>
        <begin position="183"/>
        <end position="221"/>
    </location>
</feature>
<feature type="compositionally biased region" description="Basic and acidic residues" evidence="7">
    <location>
        <begin position="1"/>
        <end position="28"/>
    </location>
</feature>
<keyword evidence="4" id="KW-0862">Zinc</keyword>
<dbReference type="InterPro" id="IPR000679">
    <property type="entry name" value="Znf_GATA"/>
</dbReference>
<comment type="subcellular location">
    <subcellularLocation>
        <location evidence="1">Nucleus</location>
    </subcellularLocation>
</comment>
<dbReference type="PANTHER" id="PTHR10071">
    <property type="entry name" value="TRANSCRIPTION FACTOR GATA FAMILY MEMBER"/>
    <property type="match status" value="1"/>
</dbReference>
<gene>
    <name evidence="9" type="primary">SFU1_4</name>
    <name evidence="9" type="ORF">K7432_014345</name>
</gene>
<dbReference type="PROSITE" id="PS50114">
    <property type="entry name" value="GATA_ZN_FINGER_2"/>
    <property type="match status" value="1"/>
</dbReference>
<keyword evidence="5" id="KW-0539">Nucleus</keyword>
<feature type="domain" description="GATA-type" evidence="8">
    <location>
        <begin position="36"/>
        <end position="89"/>
    </location>
</feature>
<dbReference type="InterPro" id="IPR039355">
    <property type="entry name" value="Transcription_factor_GATA"/>
</dbReference>
<dbReference type="Proteomes" id="UP001479436">
    <property type="component" value="Unassembled WGS sequence"/>
</dbReference>
<evidence type="ECO:0000256" key="5">
    <source>
        <dbReference type="ARBA" id="ARBA00023242"/>
    </source>
</evidence>
<keyword evidence="3 6" id="KW-0863">Zinc-finger</keyword>